<accession>A0ABU6JZJ5</accession>
<organism evidence="1 2">
    <name type="scientific">Uliginosibacterium silvisoli</name>
    <dbReference type="NCBI Taxonomy" id="3114758"/>
    <lineage>
        <taxon>Bacteria</taxon>
        <taxon>Pseudomonadati</taxon>
        <taxon>Pseudomonadota</taxon>
        <taxon>Betaproteobacteria</taxon>
        <taxon>Rhodocyclales</taxon>
        <taxon>Zoogloeaceae</taxon>
        <taxon>Uliginosibacterium</taxon>
    </lineage>
</organism>
<dbReference type="Proteomes" id="UP001331561">
    <property type="component" value="Unassembled WGS sequence"/>
</dbReference>
<name>A0ABU6JZJ5_9RHOO</name>
<dbReference type="EMBL" id="JAYXHS010000001">
    <property type="protein sequence ID" value="MEC5384852.1"/>
    <property type="molecule type" value="Genomic_DNA"/>
</dbReference>
<dbReference type="RefSeq" id="WP_327597818.1">
    <property type="nucleotide sequence ID" value="NZ_JAYXHS010000001.1"/>
</dbReference>
<sequence length="199" mass="21699">MPVTQARADATRQTLLKVTGEILASEGYAALNEDYLCAQSGVTRGALRYHFPAGRYDLLPAFASSVVERQVQRLEALGSLPPRERLYLVLMSMRDTPPSAPTVALLELWMACRGDSKLSALMTPIMDLALNQMLGASADPDDAEVLAMRIVVHGASMLSFSPDFSAERLKGALTWLLEKLPPPPALQAHLAALNKRRNE</sequence>
<protein>
    <submittedName>
        <fullName evidence="1">TetR/AcrR family transcriptional regulator</fullName>
    </submittedName>
</protein>
<evidence type="ECO:0000313" key="1">
    <source>
        <dbReference type="EMBL" id="MEC5384852.1"/>
    </source>
</evidence>
<dbReference type="Gene3D" id="1.10.357.10">
    <property type="entry name" value="Tetracycline Repressor, domain 2"/>
    <property type="match status" value="1"/>
</dbReference>
<proteinExistence type="predicted"/>
<gene>
    <name evidence="1" type="ORF">VVD49_03915</name>
</gene>
<dbReference type="InterPro" id="IPR009057">
    <property type="entry name" value="Homeodomain-like_sf"/>
</dbReference>
<keyword evidence="2" id="KW-1185">Reference proteome</keyword>
<evidence type="ECO:0000313" key="2">
    <source>
        <dbReference type="Proteomes" id="UP001331561"/>
    </source>
</evidence>
<dbReference type="SUPFAM" id="SSF46689">
    <property type="entry name" value="Homeodomain-like"/>
    <property type="match status" value="1"/>
</dbReference>
<comment type="caution">
    <text evidence="1">The sequence shown here is derived from an EMBL/GenBank/DDBJ whole genome shotgun (WGS) entry which is preliminary data.</text>
</comment>
<reference evidence="1 2" key="1">
    <citation type="submission" date="2024-01" db="EMBL/GenBank/DDBJ databases">
        <title>Uliginosibacterium soil sp. nov.</title>
        <authorList>
            <person name="Lv Y."/>
        </authorList>
    </citation>
    <scope>NUCLEOTIDE SEQUENCE [LARGE SCALE GENOMIC DNA]</scope>
    <source>
        <strain evidence="1 2">H3</strain>
    </source>
</reference>